<reference evidence="1" key="1">
    <citation type="journal article" date="2020" name="Stud. Mycol.">
        <title>101 Dothideomycetes genomes: a test case for predicting lifestyles and emergence of pathogens.</title>
        <authorList>
            <person name="Haridas S."/>
            <person name="Albert R."/>
            <person name="Binder M."/>
            <person name="Bloem J."/>
            <person name="Labutti K."/>
            <person name="Salamov A."/>
            <person name="Andreopoulos B."/>
            <person name="Baker S."/>
            <person name="Barry K."/>
            <person name="Bills G."/>
            <person name="Bluhm B."/>
            <person name="Cannon C."/>
            <person name="Castanera R."/>
            <person name="Culley D."/>
            <person name="Daum C."/>
            <person name="Ezra D."/>
            <person name="Gonzalez J."/>
            <person name="Henrissat B."/>
            <person name="Kuo A."/>
            <person name="Liang C."/>
            <person name="Lipzen A."/>
            <person name="Lutzoni F."/>
            <person name="Magnuson J."/>
            <person name="Mondo S."/>
            <person name="Nolan M."/>
            <person name="Ohm R."/>
            <person name="Pangilinan J."/>
            <person name="Park H.-J."/>
            <person name="Ramirez L."/>
            <person name="Alfaro M."/>
            <person name="Sun H."/>
            <person name="Tritt A."/>
            <person name="Yoshinaga Y."/>
            <person name="Zwiers L.-H."/>
            <person name="Turgeon B."/>
            <person name="Goodwin S."/>
            <person name="Spatafora J."/>
            <person name="Crous P."/>
            <person name="Grigoriev I."/>
        </authorList>
    </citation>
    <scope>NUCLEOTIDE SEQUENCE</scope>
    <source>
        <strain evidence="1">CBS 207.26</strain>
    </source>
</reference>
<dbReference type="EMBL" id="ML994671">
    <property type="protein sequence ID" value="KAF2178936.1"/>
    <property type="molecule type" value="Genomic_DNA"/>
</dbReference>
<accession>A0A6A6DMS6</accession>
<keyword evidence="2" id="KW-1185">Reference proteome</keyword>
<organism evidence="1 2">
    <name type="scientific">Zopfia rhizophila CBS 207.26</name>
    <dbReference type="NCBI Taxonomy" id="1314779"/>
    <lineage>
        <taxon>Eukaryota</taxon>
        <taxon>Fungi</taxon>
        <taxon>Dikarya</taxon>
        <taxon>Ascomycota</taxon>
        <taxon>Pezizomycotina</taxon>
        <taxon>Dothideomycetes</taxon>
        <taxon>Dothideomycetes incertae sedis</taxon>
        <taxon>Zopfiaceae</taxon>
        <taxon>Zopfia</taxon>
    </lineage>
</organism>
<sequence>QLQTKLDHTSGQNIRYTGTLRVGSVIFREAVRLGQVCCEVTELLPRDSHRDKVQTWTFRFRSHKIEVRHKIAQSCLVNMTITTSSCNIRIVSLIASSKNMRRVALKNSIMDPYQMQFRILDHGDALAFHEPSMERGNLRAVLF</sequence>
<evidence type="ECO:0000313" key="1">
    <source>
        <dbReference type="EMBL" id="KAF2178936.1"/>
    </source>
</evidence>
<feature type="non-terminal residue" evidence="1">
    <location>
        <position position="1"/>
    </location>
</feature>
<gene>
    <name evidence="1" type="ORF">K469DRAFT_597724</name>
</gene>
<dbReference type="AlphaFoldDB" id="A0A6A6DMS6"/>
<proteinExistence type="predicted"/>
<evidence type="ECO:0000313" key="2">
    <source>
        <dbReference type="Proteomes" id="UP000800200"/>
    </source>
</evidence>
<dbReference type="Proteomes" id="UP000800200">
    <property type="component" value="Unassembled WGS sequence"/>
</dbReference>
<protein>
    <submittedName>
        <fullName evidence="1">Uncharacterized protein</fullName>
    </submittedName>
</protein>
<name>A0A6A6DMS6_9PEZI</name>